<gene>
    <name evidence="2" type="ORF">HP550_18900</name>
</gene>
<evidence type="ECO:0000313" key="3">
    <source>
        <dbReference type="Proteomes" id="UP000565724"/>
    </source>
</evidence>
<comment type="caution">
    <text evidence="2">The sequence shown here is derived from an EMBL/GenBank/DDBJ whole genome shotgun (WGS) entry which is preliminary data.</text>
</comment>
<protein>
    <submittedName>
        <fullName evidence="2">Nuclear transport factor 2 family protein</fullName>
    </submittedName>
</protein>
<keyword evidence="3" id="KW-1185">Reference proteome</keyword>
<organism evidence="2 3">
    <name type="scientific">Cellulomonas humilata</name>
    <dbReference type="NCBI Taxonomy" id="144055"/>
    <lineage>
        <taxon>Bacteria</taxon>
        <taxon>Bacillati</taxon>
        <taxon>Actinomycetota</taxon>
        <taxon>Actinomycetes</taxon>
        <taxon>Micrococcales</taxon>
        <taxon>Cellulomonadaceae</taxon>
        <taxon>Cellulomonas</taxon>
    </lineage>
</organism>
<name>A0A7Y6A412_9CELL</name>
<dbReference type="EMBL" id="JABMCI010000070">
    <property type="protein sequence ID" value="NUU19321.1"/>
    <property type="molecule type" value="Genomic_DNA"/>
</dbReference>
<dbReference type="InterPro" id="IPR037401">
    <property type="entry name" value="SnoaL-like"/>
</dbReference>
<reference evidence="2 3" key="1">
    <citation type="submission" date="2020-05" db="EMBL/GenBank/DDBJ databases">
        <title>Genome Sequencing of Type Strains.</title>
        <authorList>
            <person name="Lemaire J.F."/>
            <person name="Inderbitzin P."/>
            <person name="Gregorio O.A."/>
            <person name="Collins S.B."/>
            <person name="Wespe N."/>
            <person name="Knight-Connoni V."/>
        </authorList>
    </citation>
    <scope>NUCLEOTIDE SEQUENCE [LARGE SCALE GENOMIC DNA]</scope>
    <source>
        <strain evidence="2 3">ATCC 25174</strain>
    </source>
</reference>
<dbReference type="Gene3D" id="3.10.450.50">
    <property type="match status" value="1"/>
</dbReference>
<accession>A0A7Y6A412</accession>
<dbReference type="Pfam" id="PF12680">
    <property type="entry name" value="SnoaL_2"/>
    <property type="match status" value="1"/>
</dbReference>
<evidence type="ECO:0000259" key="1">
    <source>
        <dbReference type="Pfam" id="PF12680"/>
    </source>
</evidence>
<dbReference type="SUPFAM" id="SSF54427">
    <property type="entry name" value="NTF2-like"/>
    <property type="match status" value="1"/>
</dbReference>
<proteinExistence type="predicted"/>
<dbReference type="InterPro" id="IPR032710">
    <property type="entry name" value="NTF2-like_dom_sf"/>
</dbReference>
<dbReference type="Proteomes" id="UP000565724">
    <property type="component" value="Unassembled WGS sequence"/>
</dbReference>
<evidence type="ECO:0000313" key="2">
    <source>
        <dbReference type="EMBL" id="NUU19321.1"/>
    </source>
</evidence>
<feature type="domain" description="SnoaL-like" evidence="1">
    <location>
        <begin position="10"/>
        <end position="104"/>
    </location>
</feature>
<sequence length="125" mass="14398">MGRDAVTGWVERYEHAWRTQDVDGLDRLFAEDARYLRSPYDPEPLEGIEAIRGFWVDPTPFTMTFEVIAADGQDAVVRVEVQYGGDKPQEYKDLWVLKFGPDGRAELFEEWAYWPEKTYSAAGDA</sequence>
<dbReference type="AlphaFoldDB" id="A0A7Y6A412"/>